<gene>
    <name evidence="2" type="ORF">IV54_GL001260</name>
</gene>
<evidence type="ECO:0008006" key="4">
    <source>
        <dbReference type="Google" id="ProtNLM"/>
    </source>
</evidence>
<keyword evidence="3" id="KW-1185">Reference proteome</keyword>
<protein>
    <recommendedName>
        <fullName evidence="4">Surface layer protein A domain-containing protein</fullName>
    </recommendedName>
</protein>
<keyword evidence="1" id="KW-0732">Signal</keyword>
<feature type="signal peptide" evidence="1">
    <location>
        <begin position="1"/>
        <end position="27"/>
    </location>
</feature>
<name>A0A0R2LHU7_9LACO</name>
<comment type="caution">
    <text evidence="2">The sequence shown here is derived from an EMBL/GenBank/DDBJ whole genome shotgun (WGS) entry which is preliminary data.</text>
</comment>
<dbReference type="OrthoDB" id="2275794at2"/>
<evidence type="ECO:0000313" key="3">
    <source>
        <dbReference type="Proteomes" id="UP000051906"/>
    </source>
</evidence>
<dbReference type="RefSeq" id="WP_057879388.1">
    <property type="nucleotide sequence ID" value="NZ_JQCA01000165.1"/>
</dbReference>
<sequence length="277" mass="30926">MNNLLKGSLALTIGLIGLTGGLTTAHAATKSPYLDINHSFIRYVQLKKNLYIGAQKKSGKTFKRVQSKKGTIVGILGMGYNKKDKNGNWIVNAGFTNVSDHYGRIKNLTYKRNVSVPLKKANFKIVKLGAEPTLYQAGKGFKGILNSTTFTSQAAFYLTMDHYVQYYNASAMKKFAPDGAVATVSGLDVWKPTHSAKAYKVTTKGRTTKIYTHRAIKGLPNKRLAKGKYRLTIKDLNRQTNQDFFPFEDAYYAYATWSSYRVNGKPYFSGTADEDYD</sequence>
<reference evidence="2 3" key="1">
    <citation type="journal article" date="2015" name="Genome Announc.">
        <title>Expanding the biotechnology potential of lactobacilli through comparative genomics of 213 strains and associated genera.</title>
        <authorList>
            <person name="Sun Z."/>
            <person name="Harris H.M."/>
            <person name="McCann A."/>
            <person name="Guo C."/>
            <person name="Argimon S."/>
            <person name="Zhang W."/>
            <person name="Yang X."/>
            <person name="Jeffery I.B."/>
            <person name="Cooney J.C."/>
            <person name="Kagawa T.F."/>
            <person name="Liu W."/>
            <person name="Song Y."/>
            <person name="Salvetti E."/>
            <person name="Wrobel A."/>
            <person name="Rasinkangas P."/>
            <person name="Parkhill J."/>
            <person name="Rea M.C."/>
            <person name="O'Sullivan O."/>
            <person name="Ritari J."/>
            <person name="Douillard F.P."/>
            <person name="Paul Ross R."/>
            <person name="Yang R."/>
            <person name="Briner A.E."/>
            <person name="Felis G.E."/>
            <person name="de Vos W.M."/>
            <person name="Barrangou R."/>
            <person name="Klaenhammer T.R."/>
            <person name="Caufield P.W."/>
            <person name="Cui Y."/>
            <person name="Zhang H."/>
            <person name="O'Toole P.W."/>
        </authorList>
    </citation>
    <scope>NUCLEOTIDE SEQUENCE [LARGE SCALE GENOMIC DNA]</scope>
    <source>
        <strain evidence="2 3">DSM 22467</strain>
    </source>
</reference>
<dbReference type="PATRIC" id="fig|616990.3.peg.1352"/>
<evidence type="ECO:0000313" key="2">
    <source>
        <dbReference type="EMBL" id="KRN97684.1"/>
    </source>
</evidence>
<dbReference type="Proteomes" id="UP000051906">
    <property type="component" value="Unassembled WGS sequence"/>
</dbReference>
<evidence type="ECO:0000256" key="1">
    <source>
        <dbReference type="SAM" id="SignalP"/>
    </source>
</evidence>
<dbReference type="AlphaFoldDB" id="A0A0R2LHU7"/>
<accession>A0A0R2LHU7</accession>
<proteinExistence type="predicted"/>
<dbReference type="EMBL" id="JQCA01000165">
    <property type="protein sequence ID" value="KRN97684.1"/>
    <property type="molecule type" value="Genomic_DNA"/>
</dbReference>
<feature type="chain" id="PRO_5006419978" description="Surface layer protein A domain-containing protein" evidence="1">
    <location>
        <begin position="28"/>
        <end position="277"/>
    </location>
</feature>
<organism evidence="2 3">
    <name type="scientific">Levilactobacillus paucivorans</name>
    <dbReference type="NCBI Taxonomy" id="616990"/>
    <lineage>
        <taxon>Bacteria</taxon>
        <taxon>Bacillati</taxon>
        <taxon>Bacillota</taxon>
        <taxon>Bacilli</taxon>
        <taxon>Lactobacillales</taxon>
        <taxon>Lactobacillaceae</taxon>
        <taxon>Levilactobacillus</taxon>
    </lineage>
</organism>